<protein>
    <submittedName>
        <fullName evidence="2">Uncharacterized protein</fullName>
    </submittedName>
</protein>
<keyword evidence="1" id="KW-0812">Transmembrane</keyword>
<feature type="transmembrane region" description="Helical" evidence="1">
    <location>
        <begin position="47"/>
        <end position="63"/>
    </location>
</feature>
<organism evidence="2 3">
    <name type="scientific">Rhododendron griersonianum</name>
    <dbReference type="NCBI Taxonomy" id="479676"/>
    <lineage>
        <taxon>Eukaryota</taxon>
        <taxon>Viridiplantae</taxon>
        <taxon>Streptophyta</taxon>
        <taxon>Embryophyta</taxon>
        <taxon>Tracheophyta</taxon>
        <taxon>Spermatophyta</taxon>
        <taxon>Magnoliopsida</taxon>
        <taxon>eudicotyledons</taxon>
        <taxon>Gunneridae</taxon>
        <taxon>Pentapetalae</taxon>
        <taxon>asterids</taxon>
        <taxon>Ericales</taxon>
        <taxon>Ericaceae</taxon>
        <taxon>Ericoideae</taxon>
        <taxon>Rhodoreae</taxon>
        <taxon>Rhododendron</taxon>
    </lineage>
</organism>
<comment type="caution">
    <text evidence="2">The sequence shown here is derived from an EMBL/GenBank/DDBJ whole genome shotgun (WGS) entry which is preliminary data.</text>
</comment>
<keyword evidence="1" id="KW-0472">Membrane</keyword>
<dbReference type="Proteomes" id="UP000823749">
    <property type="component" value="Chromosome 12"/>
</dbReference>
<evidence type="ECO:0000256" key="1">
    <source>
        <dbReference type="SAM" id="Phobius"/>
    </source>
</evidence>
<keyword evidence="1" id="KW-1133">Transmembrane helix</keyword>
<evidence type="ECO:0000313" key="2">
    <source>
        <dbReference type="EMBL" id="KAG5520422.1"/>
    </source>
</evidence>
<evidence type="ECO:0000313" key="3">
    <source>
        <dbReference type="Proteomes" id="UP000823749"/>
    </source>
</evidence>
<accession>A0AAV6HVE5</accession>
<proteinExistence type="predicted"/>
<name>A0AAV6HVE5_9ERIC</name>
<reference evidence="2" key="1">
    <citation type="submission" date="2020-08" db="EMBL/GenBank/DDBJ databases">
        <title>Plant Genome Project.</title>
        <authorList>
            <person name="Zhang R.-G."/>
        </authorList>
    </citation>
    <scope>NUCLEOTIDE SEQUENCE</scope>
    <source>
        <strain evidence="2">WSP0</strain>
        <tissue evidence="2">Leaf</tissue>
    </source>
</reference>
<dbReference type="EMBL" id="JACTNZ010000012">
    <property type="protein sequence ID" value="KAG5520422.1"/>
    <property type="molecule type" value="Genomic_DNA"/>
</dbReference>
<keyword evidence="3" id="KW-1185">Reference proteome</keyword>
<dbReference type="AlphaFoldDB" id="A0AAV6HVE5"/>
<gene>
    <name evidence="2" type="ORF">RHGRI_033116</name>
</gene>
<sequence length="92" mass="10337">MFAWLASQNAIATRSLLASRGIISVTKMLSCCALYAHKIWNLLNTGFYYYVILHGAFAVRLWPGGKDLGYGLQILGAFQSFGSLMRFPSWKR</sequence>